<gene>
    <name evidence="11" type="primary">paaE</name>
    <name evidence="11" type="ORF">GCM10008015_00280</name>
</gene>
<dbReference type="Pfam" id="PF00970">
    <property type="entry name" value="FAD_binding_6"/>
    <property type="match status" value="1"/>
</dbReference>
<keyword evidence="3" id="KW-0001">2Fe-2S</keyword>
<dbReference type="InterPro" id="IPR001433">
    <property type="entry name" value="OxRdtase_FAD/NAD-bd"/>
</dbReference>
<keyword evidence="7" id="KW-0408">Iron</keyword>
<dbReference type="SUPFAM" id="SSF52343">
    <property type="entry name" value="Ferredoxin reductase-like, C-terminal NADP-linked domain"/>
    <property type="match status" value="1"/>
</dbReference>
<evidence type="ECO:0000256" key="7">
    <source>
        <dbReference type="ARBA" id="ARBA00023004"/>
    </source>
</evidence>
<dbReference type="InterPro" id="IPR036010">
    <property type="entry name" value="2Fe-2S_ferredoxin-like_sf"/>
</dbReference>
<dbReference type="PROSITE" id="PS51384">
    <property type="entry name" value="FAD_FR"/>
    <property type="match status" value="1"/>
</dbReference>
<dbReference type="CDD" id="cd00207">
    <property type="entry name" value="fer2"/>
    <property type="match status" value="1"/>
</dbReference>
<evidence type="ECO:0000256" key="3">
    <source>
        <dbReference type="ARBA" id="ARBA00022714"/>
    </source>
</evidence>
<dbReference type="RefSeq" id="WP_188491286.1">
    <property type="nucleotide sequence ID" value="NZ_BMGA01000001.1"/>
</dbReference>
<evidence type="ECO:0000256" key="4">
    <source>
        <dbReference type="ARBA" id="ARBA00022723"/>
    </source>
</evidence>
<evidence type="ECO:0000256" key="2">
    <source>
        <dbReference type="ARBA" id="ARBA00022630"/>
    </source>
</evidence>
<dbReference type="InterPro" id="IPR001041">
    <property type="entry name" value="2Fe-2S_ferredoxin-type"/>
</dbReference>
<keyword evidence="6" id="KW-0560">Oxidoreductase</keyword>
<dbReference type="PROSITE" id="PS51085">
    <property type="entry name" value="2FE2S_FER_2"/>
    <property type="match status" value="1"/>
</dbReference>
<dbReference type="InterPro" id="IPR012675">
    <property type="entry name" value="Beta-grasp_dom_sf"/>
</dbReference>
<dbReference type="InterPro" id="IPR050415">
    <property type="entry name" value="MRET"/>
</dbReference>
<protein>
    <submittedName>
        <fullName evidence="11">Flavodoxin reductase</fullName>
    </submittedName>
</protein>
<dbReference type="SUPFAM" id="SSF63380">
    <property type="entry name" value="Riboflavin synthase domain-like"/>
    <property type="match status" value="1"/>
</dbReference>
<dbReference type="Proteomes" id="UP000658793">
    <property type="component" value="Unassembled WGS sequence"/>
</dbReference>
<dbReference type="InterPro" id="IPR039261">
    <property type="entry name" value="FNR_nucleotide-bd"/>
</dbReference>
<evidence type="ECO:0000313" key="11">
    <source>
        <dbReference type="EMBL" id="GGA63340.1"/>
    </source>
</evidence>
<dbReference type="Gene3D" id="3.40.50.80">
    <property type="entry name" value="Nucleotide-binding domain of ferredoxin-NADP reductase (FNR) module"/>
    <property type="match status" value="1"/>
</dbReference>
<sequence>MNTYTLKVIEIRKETENTVTLCFKQPGLKKIKYLAGQYLTLIFRINGRRYLRPYSFSSAPGVDSFLEVTIKRVPNGLVSNYINDVVAIGDAIEVLQPIGDFVFPVERKIKHVFLWGVGSGVTPLFSLLKFILNEESLSATQVHLVYGNHNVESSIFWDTLHILQQKFSDRLQITHFHTRSQQKENTAISILGRIEPQQVLKNYDSDMIKESLHYICGPSDLKNNIKTVLAKYDLPKENVFIEDFELVKDPKDFIGIESRRIILNFENKETELEVTKGKSILEAALDAAIELPYSCQTGNCNTCKGQLKSGETKMIGIQEREDLLEDEYLLCCTYPLSDNVYIEV</sequence>
<evidence type="ECO:0000259" key="10">
    <source>
        <dbReference type="PROSITE" id="PS51384"/>
    </source>
</evidence>
<proteinExistence type="predicted"/>
<dbReference type="InterPro" id="IPR008333">
    <property type="entry name" value="Cbr1-like_FAD-bd_dom"/>
</dbReference>
<dbReference type="InterPro" id="IPR017927">
    <property type="entry name" value="FAD-bd_FR_type"/>
</dbReference>
<comment type="cofactor">
    <cofactor evidence="1">
        <name>FAD</name>
        <dbReference type="ChEBI" id="CHEBI:57692"/>
    </cofactor>
</comment>
<dbReference type="SUPFAM" id="SSF54292">
    <property type="entry name" value="2Fe-2S ferredoxin-like"/>
    <property type="match status" value="1"/>
</dbReference>
<evidence type="ECO:0000256" key="5">
    <source>
        <dbReference type="ARBA" id="ARBA00022827"/>
    </source>
</evidence>
<evidence type="ECO:0000313" key="12">
    <source>
        <dbReference type="Proteomes" id="UP000658793"/>
    </source>
</evidence>
<dbReference type="Gene3D" id="2.40.30.10">
    <property type="entry name" value="Translation factors"/>
    <property type="match status" value="1"/>
</dbReference>
<reference evidence="12" key="1">
    <citation type="journal article" date="2019" name="Int. J. Syst. Evol. Microbiol.">
        <title>The Global Catalogue of Microorganisms (GCM) 10K type strain sequencing project: providing services to taxonomists for standard genome sequencing and annotation.</title>
        <authorList>
            <consortium name="The Broad Institute Genomics Platform"/>
            <consortium name="The Broad Institute Genome Sequencing Center for Infectious Disease"/>
            <person name="Wu L."/>
            <person name="Ma J."/>
        </authorList>
    </citation>
    <scope>NUCLEOTIDE SEQUENCE [LARGE SCALE GENOMIC DNA]</scope>
    <source>
        <strain evidence="12">CGMCC 1.12811</strain>
    </source>
</reference>
<dbReference type="PANTHER" id="PTHR47354:SF8">
    <property type="entry name" value="1,2-PHENYLACETYL-COA EPOXIDASE, SUBUNIT E"/>
    <property type="match status" value="1"/>
</dbReference>
<keyword evidence="4" id="KW-0479">Metal-binding</keyword>
<name>A0ABQ1H7W8_9FLAO</name>
<keyword evidence="2" id="KW-0285">Flavoprotein</keyword>
<organism evidence="11 12">
    <name type="scientific">Flavobacterium palustre</name>
    <dbReference type="NCBI Taxonomy" id="1476463"/>
    <lineage>
        <taxon>Bacteria</taxon>
        <taxon>Pseudomonadati</taxon>
        <taxon>Bacteroidota</taxon>
        <taxon>Flavobacteriia</taxon>
        <taxon>Flavobacteriales</taxon>
        <taxon>Flavobacteriaceae</taxon>
        <taxon>Flavobacterium</taxon>
    </lineage>
</organism>
<dbReference type="Gene3D" id="3.10.20.30">
    <property type="match status" value="1"/>
</dbReference>
<feature type="domain" description="FAD-binding FR-type" evidence="10">
    <location>
        <begin position="1"/>
        <end position="104"/>
    </location>
</feature>
<accession>A0ABQ1H7W8</accession>
<keyword evidence="5" id="KW-0274">FAD</keyword>
<keyword evidence="8" id="KW-0411">Iron-sulfur</keyword>
<dbReference type="Pfam" id="PF00111">
    <property type="entry name" value="Fer2"/>
    <property type="match status" value="1"/>
</dbReference>
<evidence type="ECO:0000259" key="9">
    <source>
        <dbReference type="PROSITE" id="PS51085"/>
    </source>
</evidence>
<feature type="domain" description="2Fe-2S ferredoxin-type" evidence="9">
    <location>
        <begin position="259"/>
        <end position="344"/>
    </location>
</feature>
<comment type="caution">
    <text evidence="11">The sequence shown here is derived from an EMBL/GenBank/DDBJ whole genome shotgun (WGS) entry which is preliminary data.</text>
</comment>
<keyword evidence="12" id="KW-1185">Reference proteome</keyword>
<evidence type="ECO:0000256" key="8">
    <source>
        <dbReference type="ARBA" id="ARBA00023014"/>
    </source>
</evidence>
<evidence type="ECO:0000256" key="1">
    <source>
        <dbReference type="ARBA" id="ARBA00001974"/>
    </source>
</evidence>
<dbReference type="Pfam" id="PF00175">
    <property type="entry name" value="NAD_binding_1"/>
    <property type="match status" value="1"/>
</dbReference>
<dbReference type="InterPro" id="IPR017938">
    <property type="entry name" value="Riboflavin_synthase-like_b-brl"/>
</dbReference>
<dbReference type="EMBL" id="BMGA01000001">
    <property type="protein sequence ID" value="GGA63340.1"/>
    <property type="molecule type" value="Genomic_DNA"/>
</dbReference>
<dbReference type="PANTHER" id="PTHR47354">
    <property type="entry name" value="NADH OXIDOREDUCTASE HCR"/>
    <property type="match status" value="1"/>
</dbReference>
<dbReference type="PRINTS" id="PR00406">
    <property type="entry name" value="CYTB5RDTASE"/>
</dbReference>
<evidence type="ECO:0000256" key="6">
    <source>
        <dbReference type="ARBA" id="ARBA00023002"/>
    </source>
</evidence>